<dbReference type="Pfam" id="PF00480">
    <property type="entry name" value="ROK"/>
    <property type="match status" value="1"/>
</dbReference>
<dbReference type="RefSeq" id="WP_037550128.1">
    <property type="nucleotide sequence ID" value="NZ_JNUP01000072.1"/>
</dbReference>
<accession>A0A098QSJ2</accession>
<dbReference type="CDD" id="cd23763">
    <property type="entry name" value="ASKHA_ATPase_ROK"/>
    <property type="match status" value="1"/>
</dbReference>
<sequence>MPPTAATSNITINRVLRVLWEQAPISRIEIARILDLDKSTVTKIVSNLMEQGIIVETSLRDSGPAGGRKAVNLSMNPDYGFILGMEIQTEGIRSTLVDLTGAIREQDTEALELDGLGIFPALSQCIRRRKILLENRGIPLIALGIGISGLIDPGNGTVLRSNPLGIKHPMNLKQELEDSFGLPVFIENDTKCCCWAEMVKTRRDPPRSFMYILGEFRRISESLPIRTLSVGFSFVINGSILYGENFTTGEFRSILKRDRHHTQFSASTIDEGERFEADPAVHEHVLDELARNGAFLFNMLNLGWIGLAGDLEEYRDELIRAFHREIQENWVYPNQSKIEVGVTSFGKWAVAYGAGAVVLENLFAVPQIGTDCSAPCRSGIELFQYIGEVCKTGAAD</sequence>
<dbReference type="AlphaFoldDB" id="A0A098QSJ2"/>
<dbReference type="PANTHER" id="PTHR18964">
    <property type="entry name" value="ROK (REPRESSOR, ORF, KINASE) FAMILY"/>
    <property type="match status" value="1"/>
</dbReference>
<keyword evidence="3" id="KW-1185">Reference proteome</keyword>
<dbReference type="PANTHER" id="PTHR18964:SF149">
    <property type="entry name" value="BIFUNCTIONAL UDP-N-ACETYLGLUCOSAMINE 2-EPIMERASE_N-ACETYLMANNOSAMINE KINASE"/>
    <property type="match status" value="1"/>
</dbReference>
<evidence type="ECO:0008006" key="4">
    <source>
        <dbReference type="Google" id="ProtNLM"/>
    </source>
</evidence>
<comment type="similarity">
    <text evidence="1">Belongs to the ROK (NagC/XylR) family.</text>
</comment>
<dbReference type="InterPro" id="IPR036390">
    <property type="entry name" value="WH_DNA-bd_sf"/>
</dbReference>
<dbReference type="SUPFAM" id="SSF53067">
    <property type="entry name" value="Actin-like ATPase domain"/>
    <property type="match status" value="1"/>
</dbReference>
<proteinExistence type="inferred from homology"/>
<dbReference type="InterPro" id="IPR011991">
    <property type="entry name" value="ArsR-like_HTH"/>
</dbReference>
<evidence type="ECO:0000313" key="2">
    <source>
        <dbReference type="EMBL" id="KGE70729.1"/>
    </source>
</evidence>
<dbReference type="Gene3D" id="3.30.420.40">
    <property type="match status" value="2"/>
</dbReference>
<dbReference type="CDD" id="cd00090">
    <property type="entry name" value="HTH_ARSR"/>
    <property type="match status" value="1"/>
</dbReference>
<dbReference type="EMBL" id="JNUP01000072">
    <property type="protein sequence ID" value="KGE70729.1"/>
    <property type="molecule type" value="Genomic_DNA"/>
</dbReference>
<dbReference type="InterPro" id="IPR000600">
    <property type="entry name" value="ROK"/>
</dbReference>
<gene>
    <name evidence="2" type="ORF">DC28_14595</name>
</gene>
<organism evidence="2 3">
    <name type="scientific">Spirochaeta lutea</name>
    <dbReference type="NCBI Taxonomy" id="1480694"/>
    <lineage>
        <taxon>Bacteria</taxon>
        <taxon>Pseudomonadati</taxon>
        <taxon>Spirochaetota</taxon>
        <taxon>Spirochaetia</taxon>
        <taxon>Spirochaetales</taxon>
        <taxon>Spirochaetaceae</taxon>
        <taxon>Spirochaeta</taxon>
    </lineage>
</organism>
<reference evidence="2 3" key="1">
    <citation type="submission" date="2014-05" db="EMBL/GenBank/DDBJ databases">
        <title>De novo Genome Sequence of Spirocheata sp.</title>
        <authorList>
            <person name="Shivani Y."/>
            <person name="Subhash Y."/>
            <person name="Tushar L."/>
            <person name="Sasikala C."/>
            <person name="Ramana C.V."/>
        </authorList>
    </citation>
    <scope>NUCLEOTIDE SEQUENCE [LARGE SCALE GENOMIC DNA]</scope>
    <source>
        <strain evidence="2 3">JC230</strain>
    </source>
</reference>
<evidence type="ECO:0000256" key="1">
    <source>
        <dbReference type="ARBA" id="ARBA00006479"/>
    </source>
</evidence>
<dbReference type="SUPFAM" id="SSF46785">
    <property type="entry name" value="Winged helix' DNA-binding domain"/>
    <property type="match status" value="1"/>
</dbReference>
<dbReference type="eggNOG" id="COG1940">
    <property type="taxonomic scope" value="Bacteria"/>
</dbReference>
<comment type="caution">
    <text evidence="2">The sequence shown here is derived from an EMBL/GenBank/DDBJ whole genome shotgun (WGS) entry which is preliminary data.</text>
</comment>
<dbReference type="Gene3D" id="1.10.10.10">
    <property type="entry name" value="Winged helix-like DNA-binding domain superfamily/Winged helix DNA-binding domain"/>
    <property type="match status" value="1"/>
</dbReference>
<evidence type="ECO:0000313" key="3">
    <source>
        <dbReference type="Proteomes" id="UP000029692"/>
    </source>
</evidence>
<protein>
    <recommendedName>
        <fullName evidence="4">HTH marR-type domain-containing protein</fullName>
    </recommendedName>
</protein>
<dbReference type="Proteomes" id="UP000029692">
    <property type="component" value="Unassembled WGS sequence"/>
</dbReference>
<name>A0A098QSJ2_9SPIO</name>
<dbReference type="InterPro" id="IPR043129">
    <property type="entry name" value="ATPase_NBD"/>
</dbReference>
<dbReference type="Pfam" id="PF13412">
    <property type="entry name" value="HTH_24"/>
    <property type="match status" value="1"/>
</dbReference>
<dbReference type="STRING" id="1480694.DC28_14595"/>
<dbReference type="GO" id="GO:0006355">
    <property type="term" value="P:regulation of DNA-templated transcription"/>
    <property type="evidence" value="ECO:0007669"/>
    <property type="project" value="UniProtKB-ARBA"/>
</dbReference>
<dbReference type="InterPro" id="IPR036388">
    <property type="entry name" value="WH-like_DNA-bd_sf"/>
</dbReference>